<protein>
    <recommendedName>
        <fullName evidence="3 9">Mediator of RNA polymerase II transcription subunit 13</fullName>
    </recommendedName>
</protein>
<feature type="region of interest" description="Disordered" evidence="10">
    <location>
        <begin position="851"/>
        <end position="887"/>
    </location>
</feature>
<keyword evidence="8 9" id="KW-0539">Nucleus</keyword>
<organism evidence="14 15">
    <name type="scientific">Caenorhabditis auriculariae</name>
    <dbReference type="NCBI Taxonomy" id="2777116"/>
    <lineage>
        <taxon>Eukaryota</taxon>
        <taxon>Metazoa</taxon>
        <taxon>Ecdysozoa</taxon>
        <taxon>Nematoda</taxon>
        <taxon>Chromadorea</taxon>
        <taxon>Rhabditida</taxon>
        <taxon>Rhabditina</taxon>
        <taxon>Rhabditomorpha</taxon>
        <taxon>Rhabditoidea</taxon>
        <taxon>Rhabditidae</taxon>
        <taxon>Peloderinae</taxon>
        <taxon>Caenorhabditis</taxon>
    </lineage>
</organism>
<feature type="region of interest" description="Disordered" evidence="10">
    <location>
        <begin position="1074"/>
        <end position="1099"/>
    </location>
</feature>
<feature type="region of interest" description="Disordered" evidence="10">
    <location>
        <begin position="2731"/>
        <end position="2753"/>
    </location>
</feature>
<feature type="domain" description="Mediator complex subunit Med13 N-terminal" evidence="12">
    <location>
        <begin position="10"/>
        <end position="241"/>
    </location>
</feature>
<feature type="region of interest" description="Disordered" evidence="10">
    <location>
        <begin position="1845"/>
        <end position="1981"/>
    </location>
</feature>
<evidence type="ECO:0000259" key="12">
    <source>
        <dbReference type="Pfam" id="PF11597"/>
    </source>
</evidence>
<dbReference type="InterPro" id="IPR041285">
    <property type="entry name" value="MID_MedPIWI"/>
</dbReference>
<keyword evidence="4 9" id="KW-0678">Repressor</keyword>
<feature type="region of interest" description="Disordered" evidence="10">
    <location>
        <begin position="568"/>
        <end position="670"/>
    </location>
</feature>
<evidence type="ECO:0000256" key="9">
    <source>
        <dbReference type="RuleBase" id="RU364134"/>
    </source>
</evidence>
<name>A0A8S1HH94_9PELO</name>
<evidence type="ECO:0000256" key="6">
    <source>
        <dbReference type="ARBA" id="ARBA00023159"/>
    </source>
</evidence>
<feature type="domain" description="MID" evidence="13">
    <location>
        <begin position="1781"/>
        <end position="1820"/>
    </location>
</feature>
<feature type="region of interest" description="Disordered" evidence="10">
    <location>
        <begin position="524"/>
        <end position="544"/>
    </location>
</feature>
<dbReference type="GO" id="GO:0016592">
    <property type="term" value="C:mediator complex"/>
    <property type="evidence" value="ECO:0007669"/>
    <property type="project" value="InterPro"/>
</dbReference>
<feature type="domain" description="Mediator complex subunit Med13 C-terminal" evidence="11">
    <location>
        <begin position="2427"/>
        <end position="2793"/>
    </location>
</feature>
<feature type="compositionally biased region" description="Acidic residues" evidence="10">
    <location>
        <begin position="1853"/>
        <end position="1868"/>
    </location>
</feature>
<evidence type="ECO:0000256" key="1">
    <source>
        <dbReference type="ARBA" id="ARBA00004123"/>
    </source>
</evidence>
<dbReference type="InterPro" id="IPR009401">
    <property type="entry name" value="Med13_C"/>
</dbReference>
<feature type="compositionally biased region" description="Polar residues" evidence="10">
    <location>
        <begin position="1962"/>
        <end position="1972"/>
    </location>
</feature>
<dbReference type="InterPro" id="IPR021643">
    <property type="entry name" value="Mediator_Med13_N"/>
</dbReference>
<reference evidence="14" key="1">
    <citation type="submission" date="2020-10" db="EMBL/GenBank/DDBJ databases">
        <authorList>
            <person name="Kikuchi T."/>
        </authorList>
    </citation>
    <scope>NUCLEOTIDE SEQUENCE</scope>
    <source>
        <strain evidence="14">NKZ352</strain>
    </source>
</reference>
<evidence type="ECO:0000256" key="5">
    <source>
        <dbReference type="ARBA" id="ARBA00023015"/>
    </source>
</evidence>
<dbReference type="OrthoDB" id="103819at2759"/>
<accession>A0A8S1HH94</accession>
<feature type="compositionally biased region" description="Polar residues" evidence="10">
    <location>
        <begin position="2161"/>
        <end position="2170"/>
    </location>
</feature>
<dbReference type="Pfam" id="PF11597">
    <property type="entry name" value="Med13_N"/>
    <property type="match status" value="1"/>
</dbReference>
<comment type="function">
    <text evidence="9">Component of the Mediator complex, a coactivator involved in regulated transcription of nearly all RNA polymerase II-dependent genes. Mediator functions as a bridge to convey information from gene-specific regulatory proteins to the basal RNA polymerase II transcription machinery. Mediator is recruited to promoters by direct interactions with regulatory proteins and serves as a scaffold for the assembly of a functional preinitiation complex with RNA polymerase II and the general transcription factors.</text>
</comment>
<dbReference type="Pfam" id="PF18296">
    <property type="entry name" value="MID_MedPIWI"/>
    <property type="match status" value="1"/>
</dbReference>
<feature type="compositionally biased region" description="Low complexity" evidence="10">
    <location>
        <begin position="1905"/>
        <end position="1917"/>
    </location>
</feature>
<proteinExistence type="inferred from homology"/>
<feature type="compositionally biased region" description="Pro residues" evidence="10">
    <location>
        <begin position="1079"/>
        <end position="1099"/>
    </location>
</feature>
<feature type="compositionally biased region" description="Acidic residues" evidence="10">
    <location>
        <begin position="1890"/>
        <end position="1904"/>
    </location>
</feature>
<dbReference type="InterPro" id="IPR051139">
    <property type="entry name" value="Mediator_complx_sub13"/>
</dbReference>
<evidence type="ECO:0000313" key="15">
    <source>
        <dbReference type="Proteomes" id="UP000835052"/>
    </source>
</evidence>
<sequence>MSTNTPNGGSLEDCLSNIHSLTEVNGLKWRCYRTPKGATNVMTVTEDPILVAYSKCLATSIMCAWRRRPLNLLPTDGLPIPMFNSFHAKELFIFWYNDMNPEIEKIAEGLDFDPEDAVNSANTNNSLSYEVRVLYFKALSILIDRCLMKIGYVRFGRWFVNPMQPRSKEMHFMFPTYTIALHLDFFVHGGNQVCTSISAQRQPTLIRLHKRHLEYDSLKRRITVLVGPWSMRGYLVRNQLQLLSQPEVAAAAERIYAGWKQFIELSTEETVVEESVEGPAPEISEVPKMVLLEIDNIRMFFPSVFVCVTLEDDRLAWDALGFKVSTIPDELSVPGGTKPRNKFIVSNASSSMAVQGIFQSAFVNPRKEYRPVSVPVGGFAQPFPLIEEKDCRWTFTDKDKTECSITECLACSDVLRRAENGESLMVRREVIDRHWMSISQETEDIEKAYHRKTSAKAAVRMKMRERQRMLSGNAGKSLMDSDVDDGRTDKTDVFENPPDWSNTVAKEMNTSIVCSVEETLTSRIKPKVEGEEEEVNQNWSPFTPINALSPATEANFAAAEKAEKEKAEAAASAASASPAKTSKGAKSKATTAPPTAAATTTSSTGKKPRELMPYHSRRGGEKRKSTYPPVFERLPGYEDQRVSSPDEPGSQETIPAKSSPPPETLSEEPSCFVNERKVLEEMNKIVDEAVPRKKGGGDESARKKEFPEIKKLDINSVNNGFKEELGFKFESHKDFETVNENGSPRREDVYEQMTWLQEVEVQPEPEQKTLNVRQKLILMLDDLDIEHDIEEVISEELPEDGTRGLGEGTSEQFIDEIMEVNTEPPYQNRHTGPSMFATARRRSASDEDDIMDEAPVSGDLGHSDGFLSPPASNEMILSRGPPSVSDGIWPRTGGPPSVETHLVMNIVYPTPPSVLSDAQQFSPVTGLPSSFGIYAVSSDSGRVAVPGDVGYLEELTDEEGVDEENEDRINIKSWNSQSCSSHVKGLLGRAKRESLSKYQRKFLLPPSKKFTTEKMMLALRKKGSKPPNYPKMLDSEFEAPSRELFGKLIATEESAASTTAPTGFAPMQNAAATPVVQPQNPPFGTPPQMPQPQPLQHPQFPPQQQQMFFNGGGQQPVHPSMMPQASQMHPMMNQFPGGPPNPMGFGGYPMHPGMNAMGAGGNFGGPFGPQRPFPPGLHQMPMMGMNQQQGMMMPQMRGQMHPNMGPMGSTPGRGPMGAPPSYQVPSSGGAPGNFYPGGMPPFGPMNNATGMPAPYPQTSVQQLNNFVNQPRFGSGPMANQGAPMMSGVGPQGQMMQPSAFGGQGLHGSFGMEMNNQGFNSNPNMPFQPQHPMMPHMAGMNPGMQSPSFNPMQQHQMMARQQQMQGMMAQNPGGFMQPQPYHQPGPQALMGPGNFGANPSVPAPPPMLTPYQQHQQLLHQQLLQKNQMQANKDPARLEGDSVALAVMLSDTILDLHYDSFLDACPLCSCNVTIRGRELGLYITPHELLRNASLFREREISSWSGFSTTNSGSCTCGFSAVRHRYLSFCSGLFPDDSIEATALEASVASVTPMETPSQGVETSKNVIWFDPASTNDLMLLDQLRMLSYTHSFGKAVSQMSSISDFADRASKAVEVGMDVSSTAEYVISQVDSKELHHLGSSVIDFSLRSSGNRTSGGSSQNKFLTYFHPWGLQIANETREPTSLEWKIALDAVTPALEEAMRIARNITSPTGRIVEGPLSWKDIVNKSLKTKTVNSEIPDEWAAAPEPFPGIVLSTEKEAVRATPQLLQWSENAKVGPIDQPKDVMYIALVPDCDAIHDKAAVFMEELSTTYERMRLGRHIPWPCGYTAPPPVIVPSETATFSSIGTFLVPPIDDSSDSDDSDESSEEEGPGGAVGKKPQGTDDGGPTDSSDSSEEDDDESEEDTSGSDSSCSSSGTSSSDKEDADEMDTSSPYCADAAKSQHDMMACSPSTSSQAIEDPMDTGETTVDQSEPTSPAPAAQPEAIVTKDGLVRVGGPIRPPNKYSSSTAASSFEFNNMSRYIDDKTGFMTRLRIYTQQMEESLCTLFEENPQMFERDAFCYRIAHDEKVKAAQSAATAAQLKKNAKEAFAAANSSATATTEAEESGARDSGSATPPSVDPNANAGTPPSPSGDNADAATEEGDPTRPAMHEPMSEPASGSEYAKTTSLNPMSAGSMPQYHQPTVAVGAVAMPERMSPQNVQDAANMVEPEDIPFDDPGTLPHVIVVYMVNPFTWGPDSRSAFQMRVAILSFIRAFNSVVNRLPPKKRAQVQLEIIGLEHMDDTLRAYPDYFNGFKMPMELCSRTQNVNTNDERDKIDGFHLADVLRSIVTAVFTQPRILNPDCYKSMQPRVMTAFGPGSALIRIIEEMEVFGSDAYNCGPTLAMGKDMLDQFDMRKERVPVQYKVPSNILQLSPSTPLIPRAEGKVTVMPTEEMVLYVSYCLVGRHFLCAAVTDELGRIVDNCVINLRPRVDSHHTYRYRQKTQILDAMGRLWTYVLGVLSSDVRNWRLVIGRLGRIGHGEFKAWQYLLSKNSLQKYSARLKDICTACSQMQGVIGTPSILSACLVTIEPEPNVRVFYDLIDEEQTGKSKNKMTTPDDISCTHILTFPIGADINLDMADQTVEKQNDNWDDFNLEGLDIDLTENDMNELLNVEPTGMQPTSASRVGAGQIFFQDEVAIEYLNQPLASGFYISTSPAPELPDWFWSSCPSAKRSLPVHLKSSLHINVPEIKTDDISMESGSKEKEKEKEKDLHPLESHQTEDVLRHVLETYNALSWLNVNPRTGERLSCLPIHMQHLLRLYHTIARLII</sequence>
<evidence type="ECO:0000256" key="10">
    <source>
        <dbReference type="SAM" id="MobiDB-lite"/>
    </source>
</evidence>
<comment type="subcellular location">
    <subcellularLocation>
        <location evidence="1 9">Nucleus</location>
    </subcellularLocation>
</comment>
<feature type="region of interest" description="Disordered" evidence="10">
    <location>
        <begin position="2091"/>
        <end position="2176"/>
    </location>
</feature>
<feature type="compositionally biased region" description="Basic and acidic residues" evidence="10">
    <location>
        <begin position="607"/>
        <end position="624"/>
    </location>
</feature>
<keyword evidence="6 9" id="KW-0010">Activator</keyword>
<dbReference type="PANTHER" id="PTHR48249:SF3">
    <property type="entry name" value="MEDIATOR OF RNA POLYMERASE II TRANSCRIPTION SUBUNIT 13"/>
    <property type="match status" value="1"/>
</dbReference>
<comment type="similarity">
    <text evidence="2 9">Belongs to the Mediator complex subunit 13 family.</text>
</comment>
<gene>
    <name evidence="14" type="ORF">CAUJ_LOCUS11248</name>
</gene>
<keyword evidence="15" id="KW-1185">Reference proteome</keyword>
<evidence type="ECO:0000256" key="7">
    <source>
        <dbReference type="ARBA" id="ARBA00023163"/>
    </source>
</evidence>
<feature type="compositionally biased region" description="Low complexity" evidence="10">
    <location>
        <begin position="569"/>
        <end position="605"/>
    </location>
</feature>
<evidence type="ECO:0000259" key="13">
    <source>
        <dbReference type="Pfam" id="PF18296"/>
    </source>
</evidence>
<comment type="subunit">
    <text evidence="9">Component of the Mediator complex.</text>
</comment>
<dbReference type="GO" id="GO:0003713">
    <property type="term" value="F:transcription coactivator activity"/>
    <property type="evidence" value="ECO:0007669"/>
    <property type="project" value="TreeGrafter"/>
</dbReference>
<evidence type="ECO:0000256" key="4">
    <source>
        <dbReference type="ARBA" id="ARBA00022491"/>
    </source>
</evidence>
<evidence type="ECO:0000256" key="3">
    <source>
        <dbReference type="ARBA" id="ARBA00019618"/>
    </source>
</evidence>
<dbReference type="PANTHER" id="PTHR48249">
    <property type="entry name" value="MEDIATOR OF RNA POLYMERASE II TRANSCRIPTION SUBUNIT 13"/>
    <property type="match status" value="1"/>
</dbReference>
<dbReference type="Proteomes" id="UP000835052">
    <property type="component" value="Unassembled WGS sequence"/>
</dbReference>
<keyword evidence="7 9" id="KW-0804">Transcription</keyword>
<evidence type="ECO:0000256" key="8">
    <source>
        <dbReference type="ARBA" id="ARBA00023242"/>
    </source>
</evidence>
<keyword evidence="5 9" id="KW-0805">Transcription regulation</keyword>
<comment type="caution">
    <text evidence="14">The sequence shown here is derived from an EMBL/GenBank/DDBJ whole genome shotgun (WGS) entry which is preliminary data.</text>
</comment>
<evidence type="ECO:0000313" key="14">
    <source>
        <dbReference type="EMBL" id="CAD6195329.1"/>
    </source>
</evidence>
<dbReference type="GO" id="GO:0045944">
    <property type="term" value="P:positive regulation of transcription by RNA polymerase II"/>
    <property type="evidence" value="ECO:0007669"/>
    <property type="project" value="TreeGrafter"/>
</dbReference>
<evidence type="ECO:0000259" key="11">
    <source>
        <dbReference type="Pfam" id="PF06333"/>
    </source>
</evidence>
<dbReference type="EMBL" id="CAJGYM010000053">
    <property type="protein sequence ID" value="CAD6195329.1"/>
    <property type="molecule type" value="Genomic_DNA"/>
</dbReference>
<evidence type="ECO:0000256" key="2">
    <source>
        <dbReference type="ARBA" id="ARBA00009354"/>
    </source>
</evidence>
<dbReference type="Pfam" id="PF06333">
    <property type="entry name" value="Med13_C"/>
    <property type="match status" value="1"/>
</dbReference>